<evidence type="ECO:0000313" key="2">
    <source>
        <dbReference type="Proteomes" id="UP000237082"/>
    </source>
</evidence>
<accession>A0A2S5DBA5</accession>
<protein>
    <submittedName>
        <fullName evidence="1">Uncharacterized protein</fullName>
    </submittedName>
</protein>
<keyword evidence="2" id="KW-1185">Reference proteome</keyword>
<name>A0A2S5DBA5_9NEIS</name>
<gene>
    <name evidence="1" type="ORF">C2I19_19705</name>
</gene>
<dbReference type="AlphaFoldDB" id="A0A2S5DBA5"/>
<dbReference type="Proteomes" id="UP000237082">
    <property type="component" value="Unassembled WGS sequence"/>
</dbReference>
<sequence length="240" mass="27205">MQLNIDIEKMVADAITTKLAPEVLQPIIEKNVGDAVQQAIEGQFRYNSEFRKGLEQHITGHMPKTFADMGYFGDFVSKAVVAKLNAMMADQAAKVINPMLEEITRPLPAEMKIGELLQMVFDDFNDQVESYAEKYDAPTFIIRQSYPDSGVLQGHMSVSIDPEENKSRHSCKYQLSFDGDGRITTIRVDDVKITEGLIAGRMFGISRLLLQLYAQQVRVIFDRTDFDGEFQYRDPDGYDD</sequence>
<dbReference type="RefSeq" id="WP_103904308.1">
    <property type="nucleotide sequence ID" value="NZ_PQWB01000147.1"/>
</dbReference>
<evidence type="ECO:0000313" key="1">
    <source>
        <dbReference type="EMBL" id="POZ60281.1"/>
    </source>
</evidence>
<dbReference type="OrthoDB" id="9035189at2"/>
<organism evidence="1 2">
    <name type="scientific">Chromobacterium alticapitis</name>
    <dbReference type="NCBI Taxonomy" id="2073169"/>
    <lineage>
        <taxon>Bacteria</taxon>
        <taxon>Pseudomonadati</taxon>
        <taxon>Pseudomonadota</taxon>
        <taxon>Betaproteobacteria</taxon>
        <taxon>Neisseriales</taxon>
        <taxon>Chromobacteriaceae</taxon>
        <taxon>Chromobacterium</taxon>
    </lineage>
</organism>
<dbReference type="EMBL" id="PQWB01000147">
    <property type="protein sequence ID" value="POZ60281.1"/>
    <property type="molecule type" value="Genomic_DNA"/>
</dbReference>
<reference evidence="2" key="1">
    <citation type="submission" date="2018-02" db="EMBL/GenBank/DDBJ databases">
        <authorList>
            <person name="O'Hara-Hanley K."/>
            <person name="Soby S."/>
        </authorList>
    </citation>
    <scope>NUCLEOTIDE SEQUENCE [LARGE SCALE GENOMIC DNA]</scope>
    <source>
        <strain evidence="2">MWU14-2602</strain>
    </source>
</reference>
<comment type="caution">
    <text evidence="1">The sequence shown here is derived from an EMBL/GenBank/DDBJ whole genome shotgun (WGS) entry which is preliminary data.</text>
</comment>
<proteinExistence type="predicted"/>